<evidence type="ECO:0000256" key="2">
    <source>
        <dbReference type="SAM" id="Phobius"/>
    </source>
</evidence>
<evidence type="ECO:0008006" key="5">
    <source>
        <dbReference type="Google" id="ProtNLM"/>
    </source>
</evidence>
<keyword evidence="4" id="KW-1185">Reference proteome</keyword>
<sequence>MSSITPANQKQAMLLKDTTIIISNVALLYYLPGIGLIMGLLLPYIIIKRQRTKTSLEQQRMVEQMRENESRSQALNEQLSSLLESKTMELKKNREIIQKQNEEISALSAQLKKDATWLNLDVELAGKGPSLSKFADFEAFSRIYPDKDAVLKYISALKWDKGYSCIRCCNETFLAGQTPYGRRCTKCGYDESATVNTIFHNAKILLNKALYMLILVYNTKGAISSYKLAEILDIRQSTCWVYSSKFKKKLLQSKDSPGKTDGEGWSRMVLDQSV</sequence>
<keyword evidence="2" id="KW-0812">Transmembrane</keyword>
<accession>A0A366KQX9</accession>
<keyword evidence="1" id="KW-0175">Coiled coil</keyword>
<comment type="caution">
    <text evidence="3">The sequence shown here is derived from an EMBL/GenBank/DDBJ whole genome shotgun (WGS) entry which is preliminary data.</text>
</comment>
<dbReference type="EMBL" id="QNQU01000018">
    <property type="protein sequence ID" value="RBQ04051.1"/>
    <property type="molecule type" value="Genomic_DNA"/>
</dbReference>
<feature type="transmembrane region" description="Helical" evidence="2">
    <location>
        <begin position="20"/>
        <end position="47"/>
    </location>
</feature>
<keyword evidence="2" id="KW-0472">Membrane</keyword>
<keyword evidence="2" id="KW-1133">Transmembrane helix</keyword>
<reference evidence="3 4" key="1">
    <citation type="submission" date="2018-07" db="EMBL/GenBank/DDBJ databases">
        <title>A draft genome of a endophytic bacteria, a new species of Pedobacter.</title>
        <authorList>
            <person name="Zhang Z.D."/>
            <person name="Chen Z.J."/>
        </authorList>
    </citation>
    <scope>NUCLEOTIDE SEQUENCE [LARGE SCALE GENOMIC DNA]</scope>
    <source>
        <strain evidence="3 4">RS10</strain>
    </source>
</reference>
<protein>
    <recommendedName>
        <fullName evidence="5">Transposase zinc-ribbon domain-containing protein</fullName>
    </recommendedName>
</protein>
<feature type="coiled-coil region" evidence="1">
    <location>
        <begin position="65"/>
        <end position="110"/>
    </location>
</feature>
<proteinExistence type="predicted"/>
<dbReference type="Proteomes" id="UP000252081">
    <property type="component" value="Unassembled WGS sequence"/>
</dbReference>
<gene>
    <name evidence="3" type="ORF">DRW42_19740</name>
</gene>
<dbReference type="RefSeq" id="WP_113950547.1">
    <property type="nucleotide sequence ID" value="NZ_QNQU01000018.1"/>
</dbReference>
<dbReference type="OrthoDB" id="9783459at2"/>
<evidence type="ECO:0000313" key="3">
    <source>
        <dbReference type="EMBL" id="RBQ04051.1"/>
    </source>
</evidence>
<evidence type="ECO:0000313" key="4">
    <source>
        <dbReference type="Proteomes" id="UP000252081"/>
    </source>
</evidence>
<organism evidence="3 4">
    <name type="scientific">Pedobacter miscanthi</name>
    <dbReference type="NCBI Taxonomy" id="2259170"/>
    <lineage>
        <taxon>Bacteria</taxon>
        <taxon>Pseudomonadati</taxon>
        <taxon>Bacteroidota</taxon>
        <taxon>Sphingobacteriia</taxon>
        <taxon>Sphingobacteriales</taxon>
        <taxon>Sphingobacteriaceae</taxon>
        <taxon>Pedobacter</taxon>
    </lineage>
</organism>
<name>A0A366KQX9_9SPHI</name>
<evidence type="ECO:0000256" key="1">
    <source>
        <dbReference type="SAM" id="Coils"/>
    </source>
</evidence>
<dbReference type="AlphaFoldDB" id="A0A366KQX9"/>